<keyword evidence="1" id="KW-0472">Membrane</keyword>
<proteinExistence type="predicted"/>
<feature type="transmembrane region" description="Helical" evidence="1">
    <location>
        <begin position="172"/>
        <end position="192"/>
    </location>
</feature>
<feature type="transmembrane region" description="Helical" evidence="1">
    <location>
        <begin position="70"/>
        <end position="91"/>
    </location>
</feature>
<dbReference type="EMBL" id="CP025746">
    <property type="protein sequence ID" value="QAA32355.1"/>
    <property type="molecule type" value="Genomic_DNA"/>
</dbReference>
<keyword evidence="3" id="KW-1185">Reference proteome</keyword>
<organism evidence="2 3">
    <name type="scientific">Clostridium manihotivorum</name>
    <dbReference type="NCBI Taxonomy" id="2320868"/>
    <lineage>
        <taxon>Bacteria</taxon>
        <taxon>Bacillati</taxon>
        <taxon>Bacillota</taxon>
        <taxon>Clostridia</taxon>
        <taxon>Eubacteriales</taxon>
        <taxon>Clostridiaceae</taxon>
        <taxon>Clostridium</taxon>
    </lineage>
</organism>
<dbReference type="Proteomes" id="UP000286268">
    <property type="component" value="Chromosome"/>
</dbReference>
<feature type="transmembrane region" description="Helical" evidence="1">
    <location>
        <begin position="212"/>
        <end position="231"/>
    </location>
</feature>
<sequence length="255" mass="28501">MIFLNLISIIIIFFLIISIIMRKLKRFKFNLTILLLSVLPASVCFIVVNLAYSLFAIIFTPHNFMDNLGLMIFCILVGIIYILLIADMNIFSYSRLKKVGNSSNSVELSRIDKGLGLTKVGIYLTIINIIYAVLAALMLYSMRVQVAYILICFLALSFLPGAILLTFPLAAYVSIIIGVIISILALVNYLFILNGTVRLIIASKVIREKTAMYLFLSLIPIVNLFSSLALCKKAKQLLKENNLKVGVFGAKFKEI</sequence>
<protein>
    <submittedName>
        <fullName evidence="2">Uncharacterized protein</fullName>
    </submittedName>
</protein>
<feature type="transmembrane region" description="Helical" evidence="1">
    <location>
        <begin position="120"/>
        <end position="140"/>
    </location>
</feature>
<gene>
    <name evidence="2" type="ORF">C1I91_12295</name>
</gene>
<evidence type="ECO:0000256" key="1">
    <source>
        <dbReference type="SAM" id="Phobius"/>
    </source>
</evidence>
<keyword evidence="1" id="KW-0812">Transmembrane</keyword>
<name>A0A3R5QYB2_9CLOT</name>
<dbReference type="AlphaFoldDB" id="A0A3R5QYB2"/>
<feature type="transmembrane region" description="Helical" evidence="1">
    <location>
        <begin position="33"/>
        <end position="58"/>
    </location>
</feature>
<keyword evidence="1" id="KW-1133">Transmembrane helix</keyword>
<accession>A0A3R5QYB2</accession>
<evidence type="ECO:0000313" key="2">
    <source>
        <dbReference type="EMBL" id="QAA32355.1"/>
    </source>
</evidence>
<reference evidence="2 3" key="1">
    <citation type="submission" date="2018-01" db="EMBL/GenBank/DDBJ databases">
        <title>Genome Sequencing and Assembly of Anaerobacter polyendosporus strain CT4.</title>
        <authorList>
            <person name="Tachaapaikoon C."/>
            <person name="Sutheeworapong S."/>
            <person name="Jenjaroenpun P."/>
            <person name="Wongsurawat T."/>
            <person name="Nookeaw I."/>
            <person name="Cheawchanlertfa P."/>
            <person name="Kosugi A."/>
            <person name="Cheevadhanarak S."/>
            <person name="Ratanakhanokchai K."/>
        </authorList>
    </citation>
    <scope>NUCLEOTIDE SEQUENCE [LARGE SCALE GENOMIC DNA]</scope>
    <source>
        <strain evidence="2 3">CT4</strain>
    </source>
</reference>
<evidence type="ECO:0000313" key="3">
    <source>
        <dbReference type="Proteomes" id="UP000286268"/>
    </source>
</evidence>
<feature type="transmembrane region" description="Helical" evidence="1">
    <location>
        <begin position="6"/>
        <end position="21"/>
    </location>
</feature>
<dbReference type="KEGG" id="cmah:C1I91_12295"/>
<feature type="transmembrane region" description="Helical" evidence="1">
    <location>
        <begin position="146"/>
        <end position="165"/>
    </location>
</feature>